<feature type="domain" description="Nitrite/sulphite reductase 4Fe-4S" evidence="14">
    <location>
        <begin position="167"/>
        <end position="318"/>
    </location>
</feature>
<dbReference type="Pfam" id="PF01077">
    <property type="entry name" value="NIR_SIR"/>
    <property type="match status" value="2"/>
</dbReference>
<evidence type="ECO:0000256" key="1">
    <source>
        <dbReference type="ARBA" id="ARBA00001966"/>
    </source>
</evidence>
<accession>A0ABR5F7A4</accession>
<dbReference type="Proteomes" id="UP000035425">
    <property type="component" value="Unassembled WGS sequence"/>
</dbReference>
<evidence type="ECO:0000256" key="7">
    <source>
        <dbReference type="ARBA" id="ARBA00022723"/>
    </source>
</evidence>
<dbReference type="SUPFAM" id="SSF55124">
    <property type="entry name" value="Nitrite/Sulfite reductase N-terminal domain-like"/>
    <property type="match status" value="2"/>
</dbReference>
<dbReference type="EMBL" id="JWIO01000003">
    <property type="protein sequence ID" value="KLL12599.1"/>
    <property type="molecule type" value="Genomic_DNA"/>
</dbReference>
<dbReference type="PANTHER" id="PTHR32439:SF0">
    <property type="entry name" value="FERREDOXIN--NITRITE REDUCTASE, CHLOROPLASTIC"/>
    <property type="match status" value="1"/>
</dbReference>
<evidence type="ECO:0000256" key="6">
    <source>
        <dbReference type="ARBA" id="ARBA00022617"/>
    </source>
</evidence>
<keyword evidence="6" id="KW-0349">Heme</keyword>
<feature type="compositionally biased region" description="Gly residues" evidence="13">
    <location>
        <begin position="611"/>
        <end position="629"/>
    </location>
</feature>
<feature type="compositionally biased region" description="Gly residues" evidence="13">
    <location>
        <begin position="582"/>
        <end position="601"/>
    </location>
</feature>
<dbReference type="Gene3D" id="3.90.480.20">
    <property type="match status" value="1"/>
</dbReference>
<evidence type="ECO:0000256" key="5">
    <source>
        <dbReference type="ARBA" id="ARBA00022485"/>
    </source>
</evidence>
<dbReference type="PANTHER" id="PTHR32439">
    <property type="entry name" value="FERREDOXIN--NITRITE REDUCTASE, CHLOROPLASTIC"/>
    <property type="match status" value="1"/>
</dbReference>
<comment type="function">
    <text evidence="2">Catalyzes the reduction of sulfite to sulfide, a step in the biosynthesis of sulfur-containing amino acids and cofactors.</text>
</comment>
<comment type="catalytic activity">
    <reaction evidence="12">
        <text>hydrogen sulfide + 6 oxidized [2Fe-2S]-[ferredoxin] + 3 H2O = sulfite + 6 reduced [2Fe-2S]-[ferredoxin] + 7 H(+)</text>
        <dbReference type="Rhea" id="RHEA:23132"/>
        <dbReference type="Rhea" id="RHEA-COMP:10000"/>
        <dbReference type="Rhea" id="RHEA-COMP:10001"/>
        <dbReference type="ChEBI" id="CHEBI:15377"/>
        <dbReference type="ChEBI" id="CHEBI:15378"/>
        <dbReference type="ChEBI" id="CHEBI:17359"/>
        <dbReference type="ChEBI" id="CHEBI:29919"/>
        <dbReference type="ChEBI" id="CHEBI:33737"/>
        <dbReference type="ChEBI" id="CHEBI:33738"/>
        <dbReference type="EC" id="1.8.7.1"/>
    </reaction>
</comment>
<dbReference type="EC" id="1.8.7.1" evidence="4"/>
<keyword evidence="9" id="KW-0560">Oxidoreductase</keyword>
<dbReference type="InterPro" id="IPR006067">
    <property type="entry name" value="NO2/SO3_Rdtase_4Fe4S_dom"/>
</dbReference>
<dbReference type="InterPro" id="IPR036136">
    <property type="entry name" value="Nit/Sulf_reduc_fer-like_dom_sf"/>
</dbReference>
<comment type="caution">
    <text evidence="16">The sequence shown here is derived from an EMBL/GenBank/DDBJ whole genome shotgun (WGS) entry which is preliminary data.</text>
</comment>
<proteinExistence type="inferred from homology"/>
<protein>
    <recommendedName>
        <fullName evidence="4">assimilatory sulfite reductase (ferredoxin)</fullName>
        <ecNumber evidence="4">1.8.7.1</ecNumber>
    </recommendedName>
</protein>
<evidence type="ECO:0000313" key="17">
    <source>
        <dbReference type="Proteomes" id="UP000035425"/>
    </source>
</evidence>
<feature type="domain" description="Nitrite/Sulfite reductase ferredoxin-like" evidence="15">
    <location>
        <begin position="99"/>
        <end position="157"/>
    </location>
</feature>
<evidence type="ECO:0000256" key="11">
    <source>
        <dbReference type="ARBA" id="ARBA00023014"/>
    </source>
</evidence>
<dbReference type="Gene3D" id="3.30.413.10">
    <property type="entry name" value="Sulfite Reductase Hemoprotein, domain 1"/>
    <property type="match status" value="2"/>
</dbReference>
<dbReference type="SUPFAM" id="SSF56014">
    <property type="entry name" value="Nitrite and sulphite reductase 4Fe-4S domain-like"/>
    <property type="match status" value="2"/>
</dbReference>
<feature type="region of interest" description="Disordered" evidence="13">
    <location>
        <begin position="572"/>
        <end position="629"/>
    </location>
</feature>
<evidence type="ECO:0000259" key="15">
    <source>
        <dbReference type="Pfam" id="PF03460"/>
    </source>
</evidence>
<keyword evidence="10" id="KW-0408">Iron</keyword>
<feature type="domain" description="Nitrite/Sulfite reductase ferredoxin-like" evidence="15">
    <location>
        <begin position="344"/>
        <end position="409"/>
    </location>
</feature>
<dbReference type="RefSeq" id="WP_047221536.1">
    <property type="nucleotide sequence ID" value="NZ_JWIO01000003.1"/>
</dbReference>
<comment type="similarity">
    <text evidence="3">Belongs to the nitrite and sulfite reductase 4Fe-4S domain family.</text>
</comment>
<evidence type="ECO:0000313" key="16">
    <source>
        <dbReference type="EMBL" id="KLL12599.1"/>
    </source>
</evidence>
<keyword evidence="11" id="KW-0411">Iron-sulfur</keyword>
<dbReference type="InterPro" id="IPR005117">
    <property type="entry name" value="NiRdtase/SiRdtase_haem-b_fer"/>
</dbReference>
<name>A0ABR5F7A4_9ACTN</name>
<feature type="domain" description="Nitrite/sulphite reductase 4Fe-4S" evidence="14">
    <location>
        <begin position="421"/>
        <end position="555"/>
    </location>
</feature>
<evidence type="ECO:0000256" key="2">
    <source>
        <dbReference type="ARBA" id="ARBA00003247"/>
    </source>
</evidence>
<reference evidence="16 17" key="1">
    <citation type="submission" date="2014-12" db="EMBL/GenBank/DDBJ databases">
        <title>Frankia sp. BMG5.1 draft genome.</title>
        <authorList>
            <person name="Gtari M."/>
            <person name="Ghodhbane-Gtari F."/>
            <person name="Nouioui I."/>
            <person name="Ktari A."/>
            <person name="Hezbri K."/>
            <person name="Mimouni W."/>
            <person name="Sbissi I."/>
            <person name="Ayari A."/>
            <person name="Yamanaka T."/>
            <person name="Normand P."/>
            <person name="Tisa L.S."/>
            <person name="Boudabous A."/>
        </authorList>
    </citation>
    <scope>NUCLEOTIDE SEQUENCE [LARGE SCALE GENOMIC DNA]</scope>
    <source>
        <strain evidence="16 17">BMG5.1</strain>
    </source>
</reference>
<feature type="region of interest" description="Disordered" evidence="13">
    <location>
        <begin position="1"/>
        <end position="34"/>
    </location>
</feature>
<evidence type="ECO:0000256" key="12">
    <source>
        <dbReference type="ARBA" id="ARBA00049518"/>
    </source>
</evidence>
<organism evidence="16 17">
    <name type="scientific">Protofrankia coriariae</name>
    <dbReference type="NCBI Taxonomy" id="1562887"/>
    <lineage>
        <taxon>Bacteria</taxon>
        <taxon>Bacillati</taxon>
        <taxon>Actinomycetota</taxon>
        <taxon>Actinomycetes</taxon>
        <taxon>Frankiales</taxon>
        <taxon>Frankiaceae</taxon>
        <taxon>Protofrankia</taxon>
    </lineage>
</organism>
<gene>
    <name evidence="16" type="ORF">FrCorBMG51_02610</name>
</gene>
<keyword evidence="8" id="KW-0883">Thioether bond</keyword>
<evidence type="ECO:0000256" key="4">
    <source>
        <dbReference type="ARBA" id="ARBA00012353"/>
    </source>
</evidence>
<evidence type="ECO:0000256" key="13">
    <source>
        <dbReference type="SAM" id="MobiDB-lite"/>
    </source>
</evidence>
<evidence type="ECO:0000256" key="8">
    <source>
        <dbReference type="ARBA" id="ARBA00022784"/>
    </source>
</evidence>
<dbReference type="PROSITE" id="PS00365">
    <property type="entry name" value="NIR_SIR"/>
    <property type="match status" value="2"/>
</dbReference>
<sequence length="629" mass="66872">MTTPARSRSARPSRPKGQGQWALGHLEPLNPNERMKKDQDGLAVRDRILNRYPYTGFAGIDPQDLRGRFRWWGLYTQRREGIDGGKTAVLEPEELEAPFFMQRIRLDGGQLTSDQLRVVAGISTRYGRDVADVTDRQNIQLHWIRIEDVPAIWAALEGAGLTTAEACGDTPRVILGCPLAGVDGDEVIDATPAIEETVRRYVGDESLSNLPRKFKSAISGCADHCTLHEINDIAFVGVVHPEFGPGYDLWVGGGLSTNPKLGVRLGTFVPPDRVAEVWHAVASLFRDYGYRRMRTRARLKFLVADMGPEWVRATLEKEYLATALPDGPPPAPPRNEGRDHIGVHQQRDGRFAVGFAPRAGRLSGTTLAAVADLSDRFAAGRIRATTTQKLVILDVDPARVDELEAELTALDLVVRPSVFRRGTMACTGIQFCKLAIVETKGKAGSLIDELERRLPDFDEPIGIHVNGCPNACARFQVADIGLKGSLVPDASGELVEGFQVHLGGHLGTRSRLGRKSRGLKVTSVGVVDYVDGLLRAYSADRGAGESFADWVERVDESALSVASVRAGVPGGAGAASSAGAGRATGGVGVSDGGRTAGGGRAPGDTAASGTAAGGAGSAAGTPGERGGGS</sequence>
<dbReference type="InterPro" id="IPR045854">
    <property type="entry name" value="NO2/SO3_Rdtase_4Fe4S_sf"/>
</dbReference>
<keyword evidence="7" id="KW-0479">Metal-binding</keyword>
<comment type="cofactor">
    <cofactor evidence="1">
        <name>[4Fe-4S] cluster</name>
        <dbReference type="ChEBI" id="CHEBI:49883"/>
    </cofactor>
</comment>
<dbReference type="InterPro" id="IPR051329">
    <property type="entry name" value="NIR_SIR_4Fe-4S"/>
</dbReference>
<keyword evidence="5" id="KW-0004">4Fe-4S</keyword>
<evidence type="ECO:0000256" key="10">
    <source>
        <dbReference type="ARBA" id="ARBA00023004"/>
    </source>
</evidence>
<evidence type="ECO:0000259" key="14">
    <source>
        <dbReference type="Pfam" id="PF01077"/>
    </source>
</evidence>
<dbReference type="Pfam" id="PF03460">
    <property type="entry name" value="NIR_SIR_ferr"/>
    <property type="match status" value="2"/>
</dbReference>
<keyword evidence="17" id="KW-1185">Reference proteome</keyword>
<evidence type="ECO:0000256" key="9">
    <source>
        <dbReference type="ARBA" id="ARBA00023002"/>
    </source>
</evidence>
<dbReference type="InterPro" id="IPR006066">
    <property type="entry name" value="NO2/SO3_Rdtase_FeS/sirohaem_BS"/>
</dbReference>
<dbReference type="PRINTS" id="PR00397">
    <property type="entry name" value="SIROHAEM"/>
</dbReference>
<evidence type="ECO:0000256" key="3">
    <source>
        <dbReference type="ARBA" id="ARBA00010429"/>
    </source>
</evidence>